<evidence type="ECO:0000313" key="4">
    <source>
        <dbReference type="WBParaSite" id="DME_0000509901-mRNA-1"/>
    </source>
</evidence>
<evidence type="ECO:0000313" key="3">
    <source>
        <dbReference type="Proteomes" id="UP000274756"/>
    </source>
</evidence>
<organism evidence="2 4">
    <name type="scientific">Dracunculus medinensis</name>
    <name type="common">Guinea worm</name>
    <dbReference type="NCBI Taxonomy" id="318479"/>
    <lineage>
        <taxon>Eukaryota</taxon>
        <taxon>Metazoa</taxon>
        <taxon>Ecdysozoa</taxon>
        <taxon>Nematoda</taxon>
        <taxon>Chromadorea</taxon>
        <taxon>Rhabditida</taxon>
        <taxon>Spirurina</taxon>
        <taxon>Dracunculoidea</taxon>
        <taxon>Dracunculidae</taxon>
        <taxon>Dracunculus</taxon>
    </lineage>
</organism>
<dbReference type="OrthoDB" id="5792800at2759"/>
<sequence length="230" mass="25782">MIGQSFTNIISPMLSNLSAQTEIINQGQSEMPKRNAFNNENRNSYGNAFFDFANAILRAPSERGEYSLRHRIQQNQYDHNIDPFLTIRQLAPGARNNFGIPQGEGCLPFLTEVMKLAYGNCVKEADEKAWDTWSDQINNALFGGKVDLLYATKETCKRGAERQHCGQLRKVISECDILGSLQVAIQMQRAIKRCDDISGIVDQNPIQVLNQMNGIIGGEFAHGFIHKFLG</sequence>
<dbReference type="AlphaFoldDB" id="A0A0N4UCT6"/>
<keyword evidence="3" id="KW-1185">Reference proteome</keyword>
<reference evidence="4" key="1">
    <citation type="submission" date="2017-02" db="UniProtKB">
        <authorList>
            <consortium name="WormBaseParasite"/>
        </authorList>
    </citation>
    <scope>IDENTIFICATION</scope>
</reference>
<dbReference type="Proteomes" id="UP000274756">
    <property type="component" value="Unassembled WGS sequence"/>
</dbReference>
<dbReference type="WBParaSite" id="DME_0000509901-mRNA-1">
    <property type="protein sequence ID" value="DME_0000509901-mRNA-1"/>
    <property type="gene ID" value="DME_0000509901"/>
</dbReference>
<evidence type="ECO:0000313" key="2">
    <source>
        <dbReference type="Proteomes" id="UP000038040"/>
    </source>
</evidence>
<name>A0A0N4UCT6_DRAME</name>
<dbReference type="Proteomes" id="UP000038040">
    <property type="component" value="Unplaced"/>
</dbReference>
<proteinExistence type="predicted"/>
<protein>
    <submittedName>
        <fullName evidence="1 4">Uncharacterized protein</fullName>
    </submittedName>
</protein>
<accession>A0A0N4UCT6</accession>
<gene>
    <name evidence="1" type="ORF">DME_LOCUS8898</name>
</gene>
<dbReference type="EMBL" id="UYYG01001173">
    <property type="protein sequence ID" value="VDN58925.1"/>
    <property type="molecule type" value="Genomic_DNA"/>
</dbReference>
<evidence type="ECO:0000313" key="1">
    <source>
        <dbReference type="EMBL" id="VDN58925.1"/>
    </source>
</evidence>
<reference evidence="1 3" key="2">
    <citation type="submission" date="2018-11" db="EMBL/GenBank/DDBJ databases">
        <authorList>
            <consortium name="Pathogen Informatics"/>
        </authorList>
    </citation>
    <scope>NUCLEOTIDE SEQUENCE [LARGE SCALE GENOMIC DNA]</scope>
</reference>